<evidence type="ECO:0000259" key="1">
    <source>
        <dbReference type="PROSITE" id="PS51390"/>
    </source>
</evidence>
<dbReference type="EMBL" id="OU898276">
    <property type="protein sequence ID" value="CAG9826937.1"/>
    <property type="molecule type" value="Genomic_DNA"/>
</dbReference>
<dbReference type="GO" id="GO:0030414">
    <property type="term" value="F:peptidase inhibitor activity"/>
    <property type="evidence" value="ECO:0007669"/>
    <property type="project" value="InterPro"/>
</dbReference>
<sequence>MNVSPISYLIVQCVKNCLSKGIPKPGFCPDKNTHISPFAENCMKTCERDSQCGGVAKCCPHGCGTMCQMVVNLDFVEVTIFPVVTFVCKGKITEVFQSVRWISGLS</sequence>
<dbReference type="OrthoDB" id="9985779at2759"/>
<dbReference type="SMART" id="SM00217">
    <property type="entry name" value="WAP"/>
    <property type="match status" value="1"/>
</dbReference>
<dbReference type="Pfam" id="PF00095">
    <property type="entry name" value="WAP"/>
    <property type="match status" value="1"/>
</dbReference>
<dbReference type="GO" id="GO:0005576">
    <property type="term" value="C:extracellular region"/>
    <property type="evidence" value="ECO:0007669"/>
    <property type="project" value="InterPro"/>
</dbReference>
<evidence type="ECO:0000313" key="2">
    <source>
        <dbReference type="EMBL" id="CAG9826937.1"/>
    </source>
</evidence>
<name>A0A9N9X6R6_DIABA</name>
<dbReference type="InterPro" id="IPR036645">
    <property type="entry name" value="Elafin-like_sf"/>
</dbReference>
<protein>
    <recommendedName>
        <fullName evidence="1">WAP domain-containing protein</fullName>
    </recommendedName>
</protein>
<dbReference type="PRINTS" id="PR00003">
    <property type="entry name" value="4DISULPHCORE"/>
</dbReference>
<dbReference type="InterPro" id="IPR008197">
    <property type="entry name" value="WAP_dom"/>
</dbReference>
<dbReference type="PROSITE" id="PS51390">
    <property type="entry name" value="WAP"/>
    <property type="match status" value="1"/>
</dbReference>
<keyword evidence="3" id="KW-1185">Reference proteome</keyword>
<dbReference type="Proteomes" id="UP001153709">
    <property type="component" value="Chromosome 1"/>
</dbReference>
<dbReference type="SUPFAM" id="SSF57256">
    <property type="entry name" value="Elafin-like"/>
    <property type="match status" value="1"/>
</dbReference>
<evidence type="ECO:0000313" key="3">
    <source>
        <dbReference type="Proteomes" id="UP001153709"/>
    </source>
</evidence>
<dbReference type="Gene3D" id="4.10.75.10">
    <property type="entry name" value="Elafin-like"/>
    <property type="match status" value="1"/>
</dbReference>
<organism evidence="2 3">
    <name type="scientific">Diabrotica balteata</name>
    <name type="common">Banded cucumber beetle</name>
    <dbReference type="NCBI Taxonomy" id="107213"/>
    <lineage>
        <taxon>Eukaryota</taxon>
        <taxon>Metazoa</taxon>
        <taxon>Ecdysozoa</taxon>
        <taxon>Arthropoda</taxon>
        <taxon>Hexapoda</taxon>
        <taxon>Insecta</taxon>
        <taxon>Pterygota</taxon>
        <taxon>Neoptera</taxon>
        <taxon>Endopterygota</taxon>
        <taxon>Coleoptera</taxon>
        <taxon>Polyphaga</taxon>
        <taxon>Cucujiformia</taxon>
        <taxon>Chrysomeloidea</taxon>
        <taxon>Chrysomelidae</taxon>
        <taxon>Galerucinae</taxon>
        <taxon>Diabroticina</taxon>
        <taxon>Diabroticites</taxon>
        <taxon>Diabrotica</taxon>
    </lineage>
</organism>
<feature type="domain" description="WAP" evidence="1">
    <location>
        <begin position="21"/>
        <end position="71"/>
    </location>
</feature>
<proteinExistence type="predicted"/>
<accession>A0A9N9X6R6</accession>
<dbReference type="AlphaFoldDB" id="A0A9N9X6R6"/>
<gene>
    <name evidence="2" type="ORF">DIABBA_LOCUS1010</name>
</gene>
<reference evidence="2" key="1">
    <citation type="submission" date="2022-01" db="EMBL/GenBank/DDBJ databases">
        <authorList>
            <person name="King R."/>
        </authorList>
    </citation>
    <scope>NUCLEOTIDE SEQUENCE</scope>
</reference>